<dbReference type="Gene3D" id="1.10.10.10">
    <property type="entry name" value="Winged helix-like DNA-binding domain superfamily/Winged helix DNA-binding domain"/>
    <property type="match status" value="1"/>
</dbReference>
<evidence type="ECO:0000256" key="1">
    <source>
        <dbReference type="ARBA" id="ARBA00023015"/>
    </source>
</evidence>
<evidence type="ECO:0000259" key="5">
    <source>
        <dbReference type="PROSITE" id="PS51063"/>
    </source>
</evidence>
<protein>
    <submittedName>
        <fullName evidence="6">Crp/Fnr family transcriptional regulator</fullName>
    </submittedName>
</protein>
<proteinExistence type="predicted"/>
<evidence type="ECO:0000259" key="4">
    <source>
        <dbReference type="PROSITE" id="PS50042"/>
    </source>
</evidence>
<comment type="caution">
    <text evidence="6">The sequence shown here is derived from an EMBL/GenBank/DDBJ whole genome shotgun (WGS) entry which is preliminary data.</text>
</comment>
<keyword evidence="1" id="KW-0805">Transcription regulation</keyword>
<dbReference type="InterPro" id="IPR036390">
    <property type="entry name" value="WH_DNA-bd_sf"/>
</dbReference>
<feature type="domain" description="HTH crp-type" evidence="5">
    <location>
        <begin position="149"/>
        <end position="218"/>
    </location>
</feature>
<dbReference type="Pfam" id="PF00027">
    <property type="entry name" value="cNMP_binding"/>
    <property type="match status" value="1"/>
</dbReference>
<dbReference type="InterPro" id="IPR036388">
    <property type="entry name" value="WH-like_DNA-bd_sf"/>
</dbReference>
<keyword evidence="3" id="KW-0804">Transcription</keyword>
<evidence type="ECO:0000256" key="3">
    <source>
        <dbReference type="ARBA" id="ARBA00023163"/>
    </source>
</evidence>
<sequence>MSPEQLAALLPANSVFADGSSEQLADLLRAGKLQTLTPNEVILRQGDDGDSLVILLEGVVRVSMVTPNGREIILDYAEPGAVVGEIAVLDGEPRTASAISMWQGRLLRLSRRAFEEYMERHPKIAIRLLRELAHRLRQTNATIESDRAFTTGPRLARYLKRLNDSKVNGAKLTSDLSQSELGMFVGISRENINRQLSAWANDGVIELSQGKIRVIDADYLSQIAEAVY</sequence>
<feature type="domain" description="Cyclic nucleotide-binding" evidence="4">
    <location>
        <begin position="15"/>
        <end position="135"/>
    </location>
</feature>
<dbReference type="Gene3D" id="2.60.120.10">
    <property type="entry name" value="Jelly Rolls"/>
    <property type="match status" value="1"/>
</dbReference>
<dbReference type="EMBL" id="SACN01000001">
    <property type="protein sequence ID" value="RVT92700.1"/>
    <property type="molecule type" value="Genomic_DNA"/>
</dbReference>
<dbReference type="InterPro" id="IPR000595">
    <property type="entry name" value="cNMP-bd_dom"/>
</dbReference>
<dbReference type="SMART" id="SM00100">
    <property type="entry name" value="cNMP"/>
    <property type="match status" value="1"/>
</dbReference>
<keyword evidence="2" id="KW-0238">DNA-binding</keyword>
<dbReference type="Proteomes" id="UP000282971">
    <property type="component" value="Unassembled WGS sequence"/>
</dbReference>
<name>A0A437M4P6_9SPHN</name>
<evidence type="ECO:0000313" key="6">
    <source>
        <dbReference type="EMBL" id="RVT92700.1"/>
    </source>
</evidence>
<dbReference type="GO" id="GO:0005829">
    <property type="term" value="C:cytosol"/>
    <property type="evidence" value="ECO:0007669"/>
    <property type="project" value="TreeGrafter"/>
</dbReference>
<gene>
    <name evidence="6" type="ORF">EOD43_01905</name>
</gene>
<dbReference type="PANTHER" id="PTHR24567:SF74">
    <property type="entry name" value="HTH-TYPE TRANSCRIPTIONAL REGULATOR ARCR"/>
    <property type="match status" value="1"/>
</dbReference>
<dbReference type="GO" id="GO:0003700">
    <property type="term" value="F:DNA-binding transcription factor activity"/>
    <property type="evidence" value="ECO:0007669"/>
    <property type="project" value="TreeGrafter"/>
</dbReference>
<dbReference type="Pfam" id="PF13545">
    <property type="entry name" value="HTH_Crp_2"/>
    <property type="match status" value="1"/>
</dbReference>
<evidence type="ECO:0000313" key="7">
    <source>
        <dbReference type="Proteomes" id="UP000282971"/>
    </source>
</evidence>
<dbReference type="OrthoDB" id="3525895at2"/>
<reference evidence="6 7" key="1">
    <citation type="submission" date="2019-01" db="EMBL/GenBank/DDBJ databases">
        <authorList>
            <person name="Chen W.-M."/>
        </authorList>
    </citation>
    <scope>NUCLEOTIDE SEQUENCE [LARGE SCALE GENOMIC DNA]</scope>
    <source>
        <strain evidence="6 7">CCP-7</strain>
    </source>
</reference>
<dbReference type="PANTHER" id="PTHR24567">
    <property type="entry name" value="CRP FAMILY TRANSCRIPTIONAL REGULATORY PROTEIN"/>
    <property type="match status" value="1"/>
</dbReference>
<evidence type="ECO:0000256" key="2">
    <source>
        <dbReference type="ARBA" id="ARBA00023125"/>
    </source>
</evidence>
<dbReference type="SUPFAM" id="SSF51206">
    <property type="entry name" value="cAMP-binding domain-like"/>
    <property type="match status" value="1"/>
</dbReference>
<dbReference type="PROSITE" id="PS00889">
    <property type="entry name" value="CNMP_BINDING_2"/>
    <property type="match status" value="1"/>
</dbReference>
<dbReference type="InterPro" id="IPR050397">
    <property type="entry name" value="Env_Response_Regulators"/>
</dbReference>
<keyword evidence="7" id="KW-1185">Reference proteome</keyword>
<dbReference type="PROSITE" id="PS51063">
    <property type="entry name" value="HTH_CRP_2"/>
    <property type="match status" value="1"/>
</dbReference>
<accession>A0A437M4P6</accession>
<dbReference type="InterPro" id="IPR018488">
    <property type="entry name" value="cNMP-bd_CS"/>
</dbReference>
<dbReference type="PROSITE" id="PS50042">
    <property type="entry name" value="CNMP_BINDING_3"/>
    <property type="match status" value="1"/>
</dbReference>
<dbReference type="InterPro" id="IPR012318">
    <property type="entry name" value="HTH_CRP"/>
</dbReference>
<dbReference type="AlphaFoldDB" id="A0A437M4P6"/>
<dbReference type="RefSeq" id="WP_127740566.1">
    <property type="nucleotide sequence ID" value="NZ_SACN01000001.1"/>
</dbReference>
<dbReference type="SUPFAM" id="SSF46785">
    <property type="entry name" value="Winged helix' DNA-binding domain"/>
    <property type="match status" value="1"/>
</dbReference>
<dbReference type="CDD" id="cd00038">
    <property type="entry name" value="CAP_ED"/>
    <property type="match status" value="1"/>
</dbReference>
<organism evidence="6 7">
    <name type="scientific">Sphingomonas crocodyli</name>
    <dbReference type="NCBI Taxonomy" id="1979270"/>
    <lineage>
        <taxon>Bacteria</taxon>
        <taxon>Pseudomonadati</taxon>
        <taxon>Pseudomonadota</taxon>
        <taxon>Alphaproteobacteria</taxon>
        <taxon>Sphingomonadales</taxon>
        <taxon>Sphingomonadaceae</taxon>
        <taxon>Sphingomonas</taxon>
    </lineage>
</organism>
<dbReference type="GO" id="GO:0003677">
    <property type="term" value="F:DNA binding"/>
    <property type="evidence" value="ECO:0007669"/>
    <property type="project" value="UniProtKB-KW"/>
</dbReference>
<dbReference type="InterPro" id="IPR014710">
    <property type="entry name" value="RmlC-like_jellyroll"/>
</dbReference>
<dbReference type="InterPro" id="IPR018490">
    <property type="entry name" value="cNMP-bd_dom_sf"/>
</dbReference>
<dbReference type="SMART" id="SM00419">
    <property type="entry name" value="HTH_CRP"/>
    <property type="match status" value="1"/>
</dbReference>